<name>E9GAL0_DAPPU</name>
<gene>
    <name evidence="2" type="ORF">DAPPUDRAFT_239989</name>
    <name evidence="1" type="ORF">DAPPUDRAFT_269853</name>
</gene>
<dbReference type="Proteomes" id="UP000000305">
    <property type="component" value="Unassembled WGS sequence"/>
</dbReference>
<dbReference type="EMBL" id="GL732537">
    <property type="protein sequence ID" value="EFX83264.1"/>
    <property type="molecule type" value="Genomic_DNA"/>
</dbReference>
<protein>
    <submittedName>
        <fullName evidence="2">Uncharacterized protein</fullName>
    </submittedName>
</protein>
<dbReference type="KEGG" id="dpx:DAPPUDRAFT_269853"/>
<dbReference type="EMBL" id="GL733417">
    <property type="protein sequence ID" value="EFX62732.1"/>
    <property type="molecule type" value="Genomic_DNA"/>
</dbReference>
<evidence type="ECO:0000313" key="1">
    <source>
        <dbReference type="EMBL" id="EFX62732.1"/>
    </source>
</evidence>
<keyword evidence="3" id="KW-1185">Reference proteome</keyword>
<proteinExistence type="predicted"/>
<evidence type="ECO:0000313" key="3">
    <source>
        <dbReference type="Proteomes" id="UP000000305"/>
    </source>
</evidence>
<sequence>MARCASATHDRKHADRALEHYVTSSAVIIVTTFFRSPFSDHSTAVQTRQNLLSSTNQP</sequence>
<evidence type="ECO:0000313" key="2">
    <source>
        <dbReference type="EMBL" id="EFX83264.1"/>
    </source>
</evidence>
<organism evidence="2 3">
    <name type="scientific">Daphnia pulex</name>
    <name type="common">Water flea</name>
    <dbReference type="NCBI Taxonomy" id="6669"/>
    <lineage>
        <taxon>Eukaryota</taxon>
        <taxon>Metazoa</taxon>
        <taxon>Ecdysozoa</taxon>
        <taxon>Arthropoda</taxon>
        <taxon>Crustacea</taxon>
        <taxon>Branchiopoda</taxon>
        <taxon>Diplostraca</taxon>
        <taxon>Cladocera</taxon>
        <taxon>Anomopoda</taxon>
        <taxon>Daphniidae</taxon>
        <taxon>Daphnia</taxon>
    </lineage>
</organism>
<dbReference type="HOGENOM" id="CLU_2981149_0_0_1"/>
<accession>E9GAL0</accession>
<reference evidence="2 3" key="1">
    <citation type="journal article" date="2011" name="Science">
        <title>The ecoresponsive genome of Daphnia pulex.</title>
        <authorList>
            <person name="Colbourne J.K."/>
            <person name="Pfrender M.E."/>
            <person name="Gilbert D."/>
            <person name="Thomas W.K."/>
            <person name="Tucker A."/>
            <person name="Oakley T.H."/>
            <person name="Tokishita S."/>
            <person name="Aerts A."/>
            <person name="Arnold G.J."/>
            <person name="Basu M.K."/>
            <person name="Bauer D.J."/>
            <person name="Caceres C.E."/>
            <person name="Carmel L."/>
            <person name="Casola C."/>
            <person name="Choi J.H."/>
            <person name="Detter J.C."/>
            <person name="Dong Q."/>
            <person name="Dusheyko S."/>
            <person name="Eads B.D."/>
            <person name="Frohlich T."/>
            <person name="Geiler-Samerotte K.A."/>
            <person name="Gerlach D."/>
            <person name="Hatcher P."/>
            <person name="Jogdeo S."/>
            <person name="Krijgsveld J."/>
            <person name="Kriventseva E.V."/>
            <person name="Kultz D."/>
            <person name="Laforsch C."/>
            <person name="Lindquist E."/>
            <person name="Lopez J."/>
            <person name="Manak J.R."/>
            <person name="Muller J."/>
            <person name="Pangilinan J."/>
            <person name="Patwardhan R.P."/>
            <person name="Pitluck S."/>
            <person name="Pritham E.J."/>
            <person name="Rechtsteiner A."/>
            <person name="Rho M."/>
            <person name="Rogozin I.B."/>
            <person name="Sakarya O."/>
            <person name="Salamov A."/>
            <person name="Schaack S."/>
            <person name="Shapiro H."/>
            <person name="Shiga Y."/>
            <person name="Skalitzky C."/>
            <person name="Smith Z."/>
            <person name="Souvorov A."/>
            <person name="Sung W."/>
            <person name="Tang Z."/>
            <person name="Tsuchiya D."/>
            <person name="Tu H."/>
            <person name="Vos H."/>
            <person name="Wang M."/>
            <person name="Wolf Y.I."/>
            <person name="Yamagata H."/>
            <person name="Yamada T."/>
            <person name="Ye Y."/>
            <person name="Shaw J.R."/>
            <person name="Andrews J."/>
            <person name="Crease T.J."/>
            <person name="Tang H."/>
            <person name="Lucas S.M."/>
            <person name="Robertson H.M."/>
            <person name="Bork P."/>
            <person name="Koonin E.V."/>
            <person name="Zdobnov E.M."/>
            <person name="Grigoriev I.V."/>
            <person name="Lynch M."/>
            <person name="Boore J.L."/>
        </authorList>
    </citation>
    <scope>NUCLEOTIDE SEQUENCE [LARGE SCALE GENOMIC DNA]</scope>
</reference>
<dbReference type="eggNOG" id="KOG3533">
    <property type="taxonomic scope" value="Eukaryota"/>
</dbReference>
<dbReference type="KEGG" id="dpx:DAPPUDRAFT_239989"/>
<dbReference type="AlphaFoldDB" id="E9GAL0"/>